<dbReference type="EMBL" id="RQTK01001617">
    <property type="protein sequence ID" value="RUS69638.1"/>
    <property type="molecule type" value="Genomic_DNA"/>
</dbReference>
<dbReference type="PROSITE" id="PS00584">
    <property type="entry name" value="PFKB_KINASES_2"/>
    <property type="match status" value="1"/>
</dbReference>
<keyword evidence="10" id="KW-0460">Magnesium</keyword>
<dbReference type="GO" id="GO:0004001">
    <property type="term" value="F:adenosine kinase activity"/>
    <property type="evidence" value="ECO:0007669"/>
    <property type="project" value="UniProtKB-UniRule"/>
</dbReference>
<dbReference type="SUPFAM" id="SSF53613">
    <property type="entry name" value="Ribokinase-like"/>
    <property type="match status" value="1"/>
</dbReference>
<evidence type="ECO:0000256" key="3">
    <source>
        <dbReference type="ARBA" id="ARBA00012119"/>
    </source>
</evidence>
<dbReference type="FunFam" id="3.40.1190.20:FF:000006">
    <property type="entry name" value="Adenosine kinase 2"/>
    <property type="match status" value="1"/>
</dbReference>
<evidence type="ECO:0000256" key="7">
    <source>
        <dbReference type="ARBA" id="ARBA00022777"/>
    </source>
</evidence>
<keyword evidence="6 10" id="KW-0547">Nucleotide-binding</keyword>
<feature type="domain" description="Carbohydrate kinase PfkB" evidence="11">
    <location>
        <begin position="25"/>
        <end position="336"/>
    </location>
</feature>
<accession>A0A3S1B1I5</accession>
<keyword evidence="10" id="KW-0539">Nucleus</keyword>
<evidence type="ECO:0000256" key="6">
    <source>
        <dbReference type="ARBA" id="ARBA00022741"/>
    </source>
</evidence>
<evidence type="ECO:0000313" key="13">
    <source>
        <dbReference type="Proteomes" id="UP000271974"/>
    </source>
</evidence>
<dbReference type="STRING" id="188477.A0A3S1B1I5"/>
<dbReference type="GO" id="GO:0005524">
    <property type="term" value="F:ATP binding"/>
    <property type="evidence" value="ECO:0007669"/>
    <property type="project" value="UniProtKB-UniRule"/>
</dbReference>
<feature type="active site" description="Proton acceptor" evidence="9">
    <location>
        <position position="297"/>
    </location>
</feature>
<dbReference type="GO" id="GO:0044209">
    <property type="term" value="P:AMP salvage"/>
    <property type="evidence" value="ECO:0007669"/>
    <property type="project" value="UniProtKB-UniRule"/>
</dbReference>
<dbReference type="InterPro" id="IPR011611">
    <property type="entry name" value="PfkB_dom"/>
</dbReference>
<dbReference type="InterPro" id="IPR029056">
    <property type="entry name" value="Ribokinase-like"/>
</dbReference>
<sequence>MVEQGILLGYGNPLLDISVQATKDYLDKYGLEANNAILAEDKHKPMYAEMSEQFKDVEYVPGGAALNTTRVAQWLLQCPSATSFFGCIAQDKFGDILTKAAKSAGVDVKFQYTDKEPTGTCAVVCTDKNRSLVANLAAANCFSEDHLDVAQNWAQVEKAKFYYFAGYPLTVCPAAMLRIAKHAAEKNKVVCMNMSAPFLCTFFKEPMLQMLPYVDYWFGNETEADEFAKVNEFGTTDRKEIAKKMGTWEKVNKSRSRVVVITQGSDPVLVYTDGEVKEYPVIAIKSDSIVDSNGAGDSFVGGFLSQLVQGKSLTECIRCGHHTANIVLQRTGCTLPEKPTFV</sequence>
<dbReference type="Gene3D" id="3.40.1190.20">
    <property type="match status" value="1"/>
</dbReference>
<comment type="caution">
    <text evidence="12">The sequence shown here is derived from an EMBL/GenBank/DDBJ whole genome shotgun (WGS) entry which is preliminary data.</text>
</comment>
<dbReference type="GO" id="GO:0006166">
    <property type="term" value="P:purine ribonucleoside salvage"/>
    <property type="evidence" value="ECO:0007669"/>
    <property type="project" value="UniProtKB-KW"/>
</dbReference>
<comment type="subunit">
    <text evidence="10">Monomer.</text>
</comment>
<evidence type="ECO:0000256" key="5">
    <source>
        <dbReference type="ARBA" id="ARBA00022726"/>
    </source>
</evidence>
<dbReference type="CDD" id="cd01168">
    <property type="entry name" value="adenosine_kinase"/>
    <property type="match status" value="1"/>
</dbReference>
<dbReference type="GO" id="GO:0005829">
    <property type="term" value="C:cytosol"/>
    <property type="evidence" value="ECO:0007669"/>
    <property type="project" value="TreeGrafter"/>
</dbReference>
<organism evidence="12 13">
    <name type="scientific">Elysia chlorotica</name>
    <name type="common">Eastern emerald elysia</name>
    <name type="synonym">Sea slug</name>
    <dbReference type="NCBI Taxonomy" id="188477"/>
    <lineage>
        <taxon>Eukaryota</taxon>
        <taxon>Metazoa</taxon>
        <taxon>Spiralia</taxon>
        <taxon>Lophotrochozoa</taxon>
        <taxon>Mollusca</taxon>
        <taxon>Gastropoda</taxon>
        <taxon>Heterobranchia</taxon>
        <taxon>Euthyneura</taxon>
        <taxon>Panpulmonata</taxon>
        <taxon>Sacoglossa</taxon>
        <taxon>Placobranchoidea</taxon>
        <taxon>Plakobranchidae</taxon>
        <taxon>Elysia</taxon>
    </lineage>
</organism>
<evidence type="ECO:0000256" key="8">
    <source>
        <dbReference type="ARBA" id="ARBA00022840"/>
    </source>
</evidence>
<dbReference type="PRINTS" id="PR00989">
    <property type="entry name" value="ADENOKINASE"/>
</dbReference>
<comment type="similarity">
    <text evidence="2 10">Belongs to the carbohydrate kinase PfkB family.</text>
</comment>
<keyword evidence="5 10" id="KW-0660">Purine salvage</keyword>
<dbReference type="InterPro" id="IPR001805">
    <property type="entry name" value="Adenokinase"/>
</dbReference>
<dbReference type="EC" id="2.7.1.20" evidence="3 10"/>
<evidence type="ECO:0000259" key="11">
    <source>
        <dbReference type="Pfam" id="PF00294"/>
    </source>
</evidence>
<comment type="subcellular location">
    <subcellularLocation>
        <location evidence="10">Nucleus</location>
    </subcellularLocation>
</comment>
<keyword evidence="13" id="KW-1185">Reference proteome</keyword>
<evidence type="ECO:0000256" key="4">
    <source>
        <dbReference type="ARBA" id="ARBA00022679"/>
    </source>
</evidence>
<dbReference type="GO" id="GO:0005634">
    <property type="term" value="C:nucleus"/>
    <property type="evidence" value="ECO:0007669"/>
    <property type="project" value="UniProtKB-SubCell"/>
</dbReference>
<dbReference type="PANTHER" id="PTHR45769:SF3">
    <property type="entry name" value="ADENOSINE KINASE"/>
    <property type="match status" value="1"/>
</dbReference>
<evidence type="ECO:0000256" key="10">
    <source>
        <dbReference type="RuleBase" id="RU368116"/>
    </source>
</evidence>
<evidence type="ECO:0000256" key="2">
    <source>
        <dbReference type="ARBA" id="ARBA00010688"/>
    </source>
</evidence>
<dbReference type="UniPathway" id="UPA00588">
    <property type="reaction ID" value="UER00659"/>
</dbReference>
<keyword evidence="8 10" id="KW-0067">ATP-binding</keyword>
<protein>
    <recommendedName>
        <fullName evidence="3 10">Adenosine kinase</fullName>
        <shortName evidence="10">AK</shortName>
        <ecNumber evidence="3 10">2.7.1.20</ecNumber>
    </recommendedName>
    <alternativeName>
        <fullName evidence="10">Adenosine 5'-phosphotransferase</fullName>
    </alternativeName>
</protein>
<proteinExistence type="inferred from homology"/>
<comment type="catalytic activity">
    <reaction evidence="10">
        <text>adenosine + ATP = AMP + ADP + H(+)</text>
        <dbReference type="Rhea" id="RHEA:20824"/>
        <dbReference type="ChEBI" id="CHEBI:15378"/>
        <dbReference type="ChEBI" id="CHEBI:16335"/>
        <dbReference type="ChEBI" id="CHEBI:30616"/>
        <dbReference type="ChEBI" id="CHEBI:456215"/>
        <dbReference type="ChEBI" id="CHEBI:456216"/>
        <dbReference type="EC" id="2.7.1.20"/>
    </reaction>
</comment>
<dbReference type="Pfam" id="PF00294">
    <property type="entry name" value="PfkB"/>
    <property type="match status" value="1"/>
</dbReference>
<comment type="pathway">
    <text evidence="1 10">Purine metabolism; AMP biosynthesis via salvage pathway; AMP from adenosine: step 1/1.</text>
</comment>
<dbReference type="OrthoDB" id="432447at2759"/>
<dbReference type="Proteomes" id="UP000271974">
    <property type="component" value="Unassembled WGS sequence"/>
</dbReference>
<evidence type="ECO:0000313" key="12">
    <source>
        <dbReference type="EMBL" id="RUS69638.1"/>
    </source>
</evidence>
<dbReference type="AlphaFoldDB" id="A0A3S1B1I5"/>
<comment type="function">
    <text evidence="10">ATP dependent phosphorylation of adenosine and other related nucleoside analogs to monophosphate derivatives.</text>
</comment>
<dbReference type="InterPro" id="IPR002173">
    <property type="entry name" value="Carboh/pur_kinase_PfkB_CS"/>
</dbReference>
<dbReference type="Gene3D" id="3.30.1110.10">
    <property type="match status" value="1"/>
</dbReference>
<dbReference type="GO" id="GO:0006144">
    <property type="term" value="P:purine nucleobase metabolic process"/>
    <property type="evidence" value="ECO:0007669"/>
    <property type="project" value="TreeGrafter"/>
</dbReference>
<name>A0A3S1B1I5_ELYCH</name>
<reference evidence="12 13" key="1">
    <citation type="submission" date="2019-01" db="EMBL/GenBank/DDBJ databases">
        <title>A draft genome assembly of the solar-powered sea slug Elysia chlorotica.</title>
        <authorList>
            <person name="Cai H."/>
            <person name="Li Q."/>
            <person name="Fang X."/>
            <person name="Li J."/>
            <person name="Curtis N.E."/>
            <person name="Altenburger A."/>
            <person name="Shibata T."/>
            <person name="Feng M."/>
            <person name="Maeda T."/>
            <person name="Schwartz J.A."/>
            <person name="Shigenobu S."/>
            <person name="Lundholm N."/>
            <person name="Nishiyama T."/>
            <person name="Yang H."/>
            <person name="Hasebe M."/>
            <person name="Li S."/>
            <person name="Pierce S.K."/>
            <person name="Wang J."/>
        </authorList>
    </citation>
    <scope>NUCLEOTIDE SEQUENCE [LARGE SCALE GENOMIC DNA]</scope>
    <source>
        <strain evidence="12">EC2010</strain>
        <tissue evidence="12">Whole organism of an adult</tissue>
    </source>
</reference>
<evidence type="ECO:0000256" key="9">
    <source>
        <dbReference type="PIRSR" id="PIRSR601805-1"/>
    </source>
</evidence>
<comment type="cofactor">
    <cofactor evidence="10">
        <name>Mg(2+)</name>
        <dbReference type="ChEBI" id="CHEBI:18420"/>
    </cofactor>
    <text evidence="10">Binds 3 Mg(2+) ions per subunit.</text>
</comment>
<keyword evidence="7 10" id="KW-0418">Kinase</keyword>
<keyword evidence="4 10" id="KW-0808">Transferase</keyword>
<dbReference type="PANTHER" id="PTHR45769">
    <property type="entry name" value="ADENOSINE KINASE"/>
    <property type="match status" value="1"/>
</dbReference>
<evidence type="ECO:0000256" key="1">
    <source>
        <dbReference type="ARBA" id="ARBA00004801"/>
    </source>
</evidence>
<gene>
    <name evidence="12" type="ORF">EGW08_022603</name>
</gene>